<dbReference type="RefSeq" id="WP_120416260.1">
    <property type="nucleotide sequence ID" value="NZ_JBMKFZ010000009.1"/>
</dbReference>
<protein>
    <recommendedName>
        <fullName evidence="4">ABC transporter substrate-binding protein</fullName>
    </recommendedName>
</protein>
<keyword evidence="1" id="KW-0732">Signal</keyword>
<feature type="signal peptide" evidence="1">
    <location>
        <begin position="1"/>
        <end position="20"/>
    </location>
</feature>
<evidence type="ECO:0000256" key="1">
    <source>
        <dbReference type="SAM" id="SignalP"/>
    </source>
</evidence>
<sequence>MMYRLLLLCLCLSFPSALLAATRFTLLSPENSQDMRMRYYREVMQLALEKTRSEYGDYELLDSLPMNKARMRIEVQEQGKSALFIVDSWPYQGEVVAGQGAEDQVASIPFPIDMGILGYRVCFVGSDRAAELARVNTLDQLRHFTQGVGTGWQDAAILRHGGLTVHEVDNYESLFRMVARGRIDLFCRGANEILPEWQSHQSKVAGLTVDRHLAIFYPLIHVFYSNARYVQERERLARGLQLAWQDGSLKRLWRHHFQPSLVFANLGARQIFRLGNPQLPKGGFDYRPYLYNPLADDFGSLP</sequence>
<feature type="chain" id="PRO_5017444401" description="ABC transporter substrate-binding protein" evidence="1">
    <location>
        <begin position="21"/>
        <end position="302"/>
    </location>
</feature>
<evidence type="ECO:0000313" key="3">
    <source>
        <dbReference type="Proteomes" id="UP000281725"/>
    </source>
</evidence>
<dbReference type="AlphaFoldDB" id="A0A3A9I032"/>
<dbReference type="EMBL" id="RAWX01000007">
    <property type="protein sequence ID" value="RKJ84425.1"/>
    <property type="molecule type" value="Genomic_DNA"/>
</dbReference>
<name>A0A3A9I032_AERVE</name>
<gene>
    <name evidence="2" type="ORF">D6R50_22515</name>
</gene>
<evidence type="ECO:0008006" key="4">
    <source>
        <dbReference type="Google" id="ProtNLM"/>
    </source>
</evidence>
<evidence type="ECO:0000313" key="2">
    <source>
        <dbReference type="EMBL" id="RKJ84425.1"/>
    </source>
</evidence>
<reference evidence="2 3" key="1">
    <citation type="submission" date="2018-09" db="EMBL/GenBank/DDBJ databases">
        <title>Genome sequencing of Aeromonas veronii MS-17-88.</title>
        <authorList>
            <person name="Tekedar H.C."/>
            <person name="Arick M.A."/>
            <person name="Hsu C.-Y."/>
            <person name="Thrash A."/>
            <person name="Karsi A."/>
            <person name="Lawrence M.L."/>
            <person name="Abdelhamed H."/>
        </authorList>
    </citation>
    <scope>NUCLEOTIDE SEQUENCE [LARGE SCALE GENOMIC DNA]</scope>
    <source>
        <strain evidence="2 3">MS 17-88</strain>
    </source>
</reference>
<dbReference type="SUPFAM" id="SSF53850">
    <property type="entry name" value="Periplasmic binding protein-like II"/>
    <property type="match status" value="1"/>
</dbReference>
<dbReference type="Proteomes" id="UP000281725">
    <property type="component" value="Unassembled WGS sequence"/>
</dbReference>
<organism evidence="2 3">
    <name type="scientific">Aeromonas veronii</name>
    <dbReference type="NCBI Taxonomy" id="654"/>
    <lineage>
        <taxon>Bacteria</taxon>
        <taxon>Pseudomonadati</taxon>
        <taxon>Pseudomonadota</taxon>
        <taxon>Gammaproteobacteria</taxon>
        <taxon>Aeromonadales</taxon>
        <taxon>Aeromonadaceae</taxon>
        <taxon>Aeromonas</taxon>
    </lineage>
</organism>
<comment type="caution">
    <text evidence="2">The sequence shown here is derived from an EMBL/GenBank/DDBJ whole genome shotgun (WGS) entry which is preliminary data.</text>
</comment>
<accession>A0A3A9I032</accession>
<proteinExistence type="predicted"/>